<comment type="similarity">
    <text evidence="1 2">Belongs to the BolA/IbaG family.</text>
</comment>
<accession>A0A8S3Z5X3</accession>
<dbReference type="Proteomes" id="UP000678393">
    <property type="component" value="Unassembled WGS sequence"/>
</dbReference>
<dbReference type="InterPro" id="IPR052275">
    <property type="entry name" value="Mt_Fe-S_assembly_factor"/>
</dbReference>
<dbReference type="SUPFAM" id="SSF82657">
    <property type="entry name" value="BolA-like"/>
    <property type="match status" value="1"/>
</dbReference>
<sequence length="124" mass="13445">MHGVISRFVGQFRCALRIPVIYTLRLHPLSTGVGEGEALGSDLTVGEQKIIAKLRESFPDASDIQVSDISGGCGAMYQISIEAPAFTGLKTVQQHRLVNEALANEIKSMHGLQLNTKAPDKKKK</sequence>
<keyword evidence="4" id="KW-1185">Reference proteome</keyword>
<dbReference type="AlphaFoldDB" id="A0A8S3Z5X3"/>
<dbReference type="Gene3D" id="3.30.300.90">
    <property type="entry name" value="BolA-like"/>
    <property type="match status" value="1"/>
</dbReference>
<dbReference type="PANTHER" id="PTHR46188:SF1">
    <property type="entry name" value="BOLA-LIKE PROTEIN 3"/>
    <property type="match status" value="1"/>
</dbReference>
<dbReference type="Pfam" id="PF01722">
    <property type="entry name" value="BolA"/>
    <property type="match status" value="1"/>
</dbReference>
<reference evidence="3" key="1">
    <citation type="submission" date="2021-04" db="EMBL/GenBank/DDBJ databases">
        <authorList>
            <consortium name="Molecular Ecology Group"/>
        </authorList>
    </citation>
    <scope>NUCLEOTIDE SEQUENCE</scope>
</reference>
<dbReference type="OrthoDB" id="203381at2759"/>
<dbReference type="InterPro" id="IPR036065">
    <property type="entry name" value="BolA-like_sf"/>
</dbReference>
<gene>
    <name evidence="3" type="ORF">CUNI_LOCUS7694</name>
</gene>
<proteinExistence type="inferred from homology"/>
<dbReference type="GO" id="GO:0005759">
    <property type="term" value="C:mitochondrial matrix"/>
    <property type="evidence" value="ECO:0007669"/>
    <property type="project" value="TreeGrafter"/>
</dbReference>
<evidence type="ECO:0000256" key="1">
    <source>
        <dbReference type="ARBA" id="ARBA00005578"/>
    </source>
</evidence>
<dbReference type="PANTHER" id="PTHR46188">
    <property type="entry name" value="BOLA-LIKE PROTEIN 3"/>
    <property type="match status" value="1"/>
</dbReference>
<organism evidence="3 4">
    <name type="scientific">Candidula unifasciata</name>
    <dbReference type="NCBI Taxonomy" id="100452"/>
    <lineage>
        <taxon>Eukaryota</taxon>
        <taxon>Metazoa</taxon>
        <taxon>Spiralia</taxon>
        <taxon>Lophotrochozoa</taxon>
        <taxon>Mollusca</taxon>
        <taxon>Gastropoda</taxon>
        <taxon>Heterobranchia</taxon>
        <taxon>Euthyneura</taxon>
        <taxon>Panpulmonata</taxon>
        <taxon>Eupulmonata</taxon>
        <taxon>Stylommatophora</taxon>
        <taxon>Helicina</taxon>
        <taxon>Helicoidea</taxon>
        <taxon>Geomitridae</taxon>
        <taxon>Candidula</taxon>
    </lineage>
</organism>
<dbReference type="InterPro" id="IPR002634">
    <property type="entry name" value="BolA"/>
</dbReference>
<dbReference type="EMBL" id="CAJHNH020001232">
    <property type="protein sequence ID" value="CAG5122136.1"/>
    <property type="molecule type" value="Genomic_DNA"/>
</dbReference>
<protein>
    <recommendedName>
        <fullName evidence="5">BolA-like protein 3</fullName>
    </recommendedName>
</protein>
<evidence type="ECO:0000313" key="4">
    <source>
        <dbReference type="Proteomes" id="UP000678393"/>
    </source>
</evidence>
<name>A0A8S3Z5X3_9EUPU</name>
<evidence type="ECO:0008006" key="5">
    <source>
        <dbReference type="Google" id="ProtNLM"/>
    </source>
</evidence>
<comment type="caution">
    <text evidence="3">The sequence shown here is derived from an EMBL/GenBank/DDBJ whole genome shotgun (WGS) entry which is preliminary data.</text>
</comment>
<evidence type="ECO:0000313" key="3">
    <source>
        <dbReference type="EMBL" id="CAG5122136.1"/>
    </source>
</evidence>
<evidence type="ECO:0000256" key="2">
    <source>
        <dbReference type="RuleBase" id="RU003860"/>
    </source>
</evidence>